<dbReference type="PROSITE" id="PS50041">
    <property type="entry name" value="C_TYPE_LECTIN_2"/>
    <property type="match status" value="1"/>
</dbReference>
<dbReference type="SUPFAM" id="SSF56436">
    <property type="entry name" value="C-type lectin-like"/>
    <property type="match status" value="1"/>
</dbReference>
<dbReference type="STRING" id="29170.A0A368H3N4"/>
<dbReference type="SMART" id="SM00034">
    <property type="entry name" value="CLECT"/>
    <property type="match status" value="1"/>
</dbReference>
<name>A0A368H3N4_ANCCA</name>
<proteinExistence type="predicted"/>
<evidence type="ECO:0000313" key="3">
    <source>
        <dbReference type="Proteomes" id="UP000252519"/>
    </source>
</evidence>
<protein>
    <submittedName>
        <fullName evidence="2">Lectin C-type domain protein</fullName>
    </submittedName>
</protein>
<dbReference type="Gene3D" id="3.10.100.10">
    <property type="entry name" value="Mannose-Binding Protein A, subunit A"/>
    <property type="match status" value="1"/>
</dbReference>
<dbReference type="InterPro" id="IPR016186">
    <property type="entry name" value="C-type_lectin-like/link_sf"/>
</dbReference>
<reference evidence="2 3" key="1">
    <citation type="submission" date="2014-10" db="EMBL/GenBank/DDBJ databases">
        <title>Draft genome of the hookworm Ancylostoma caninum.</title>
        <authorList>
            <person name="Mitreva M."/>
        </authorList>
    </citation>
    <scope>NUCLEOTIDE SEQUENCE [LARGE SCALE GENOMIC DNA]</scope>
    <source>
        <strain evidence="2 3">Baltimore</strain>
    </source>
</reference>
<gene>
    <name evidence="2" type="ORF">ANCCAN_02572</name>
</gene>
<dbReference type="Pfam" id="PF00059">
    <property type="entry name" value="Lectin_C"/>
    <property type="match status" value="1"/>
</dbReference>
<dbReference type="OrthoDB" id="5853226at2759"/>
<feature type="domain" description="C-type lectin" evidence="1">
    <location>
        <begin position="59"/>
        <end position="164"/>
    </location>
</feature>
<evidence type="ECO:0000259" key="1">
    <source>
        <dbReference type="PROSITE" id="PS50041"/>
    </source>
</evidence>
<sequence length="169" mass="19313">MHVMRFFHDFFAVDGPAPLEERFAALVSHIQEMDRQIARLQSQVAGLEQAAHSKWNATDSGSLYKLFEQRKSWSDAERHCQSFDARLANIDSEAKNNYIKGLLRDKPTIDYLWIGMKTASAQPSSQRTFSNFDKQNPINGCAVMNRSGVWSIRSCDQLHAFVCQMVVLR</sequence>
<dbReference type="EMBL" id="JOJR01000015">
    <property type="protein sequence ID" value="RCN51211.1"/>
    <property type="molecule type" value="Genomic_DNA"/>
</dbReference>
<dbReference type="CDD" id="cd00037">
    <property type="entry name" value="CLECT"/>
    <property type="match status" value="1"/>
</dbReference>
<keyword evidence="3" id="KW-1185">Reference proteome</keyword>
<dbReference type="Proteomes" id="UP000252519">
    <property type="component" value="Unassembled WGS sequence"/>
</dbReference>
<accession>A0A368H3N4</accession>
<dbReference type="AlphaFoldDB" id="A0A368H3N4"/>
<evidence type="ECO:0000313" key="2">
    <source>
        <dbReference type="EMBL" id="RCN51211.1"/>
    </source>
</evidence>
<organism evidence="2 3">
    <name type="scientific">Ancylostoma caninum</name>
    <name type="common">Dog hookworm</name>
    <dbReference type="NCBI Taxonomy" id="29170"/>
    <lineage>
        <taxon>Eukaryota</taxon>
        <taxon>Metazoa</taxon>
        <taxon>Ecdysozoa</taxon>
        <taxon>Nematoda</taxon>
        <taxon>Chromadorea</taxon>
        <taxon>Rhabditida</taxon>
        <taxon>Rhabditina</taxon>
        <taxon>Rhabditomorpha</taxon>
        <taxon>Strongyloidea</taxon>
        <taxon>Ancylostomatidae</taxon>
        <taxon>Ancylostomatinae</taxon>
        <taxon>Ancylostoma</taxon>
    </lineage>
</organism>
<dbReference type="InterPro" id="IPR001304">
    <property type="entry name" value="C-type_lectin-like"/>
</dbReference>
<dbReference type="PANTHER" id="PTHR22803">
    <property type="entry name" value="MANNOSE, PHOSPHOLIPASE, LECTIN RECEPTOR RELATED"/>
    <property type="match status" value="1"/>
</dbReference>
<dbReference type="InterPro" id="IPR016187">
    <property type="entry name" value="CTDL_fold"/>
</dbReference>
<dbReference type="InterPro" id="IPR050111">
    <property type="entry name" value="C-type_lectin/snaclec_domain"/>
</dbReference>
<comment type="caution">
    <text evidence="2">The sequence shown here is derived from an EMBL/GenBank/DDBJ whole genome shotgun (WGS) entry which is preliminary data.</text>
</comment>